<evidence type="ECO:0000313" key="5">
    <source>
        <dbReference type="EMBL" id="OGK01275.1"/>
    </source>
</evidence>
<dbReference type="GO" id="GO:0016757">
    <property type="term" value="F:glycosyltransferase activity"/>
    <property type="evidence" value="ECO:0007669"/>
    <property type="project" value="UniProtKB-KW"/>
</dbReference>
<evidence type="ECO:0000256" key="1">
    <source>
        <dbReference type="ARBA" id="ARBA00006739"/>
    </source>
</evidence>
<evidence type="ECO:0000313" key="6">
    <source>
        <dbReference type="Proteomes" id="UP000179243"/>
    </source>
</evidence>
<dbReference type="InterPro" id="IPR029044">
    <property type="entry name" value="Nucleotide-diphossugar_trans"/>
</dbReference>
<dbReference type="PANTHER" id="PTHR43630:SF1">
    <property type="entry name" value="POLY-BETA-1,6-N-ACETYL-D-GLUCOSAMINE SYNTHASE"/>
    <property type="match status" value="1"/>
</dbReference>
<sequence>MFDLVAQAITRYNSFVVFYLIAVNGLYLVILMVSLFELIRFKRTQSLVDEAYLMQSDETPSISVISPAYNEEATIIEAVNALLKLHYPRFEIIVVNDGSKDNTLNLLIDKFQLRRIDCAYTPVIPTKPVRNIYMSPAHPRLRVVDKENGGKADSLNTGINVSRNELFCGIDADSLLEADALLKGVYPFVRWKGDVAVTSGIIRIVNGCTVNRGKVEKVALPKMPVVLFQIVEYLRIFLIGRFAWNAMNSVLIVSGAFGIFKKDLVISAGGYMTNTVGEDMELIVRLHRVMRERKKVERIYFLPHPVCWTEAPSSLRVLARQRDRWQRGLMETLWKHRAMIGNPRYGTIGMFSIPFIVAFEMLSPLVEMTGYATMTLSFAMGMLETHFVVLFLVATFLFGHLMSICSLIIEEALFKKYGRLRDILILIVYAFLENLGWRQIHFLIRFKALFSFLSKKKGWGAMTRAGFGPVKPAAQRVKG</sequence>
<name>A0A1F7F3M9_UNCRA</name>
<dbReference type="EMBL" id="MFYX01000128">
    <property type="protein sequence ID" value="OGK01275.1"/>
    <property type="molecule type" value="Genomic_DNA"/>
</dbReference>
<feature type="transmembrane region" description="Helical" evidence="4">
    <location>
        <begin position="386"/>
        <end position="409"/>
    </location>
</feature>
<dbReference type="Proteomes" id="UP000179243">
    <property type="component" value="Unassembled WGS sequence"/>
</dbReference>
<dbReference type="Gene3D" id="3.90.550.10">
    <property type="entry name" value="Spore Coat Polysaccharide Biosynthesis Protein SpsA, Chain A"/>
    <property type="match status" value="1"/>
</dbReference>
<evidence type="ECO:0000256" key="4">
    <source>
        <dbReference type="SAM" id="Phobius"/>
    </source>
</evidence>
<feature type="transmembrane region" description="Helical" evidence="4">
    <location>
        <begin position="345"/>
        <end position="366"/>
    </location>
</feature>
<keyword evidence="4" id="KW-0472">Membrane</keyword>
<evidence type="ECO:0000256" key="3">
    <source>
        <dbReference type="ARBA" id="ARBA00022679"/>
    </source>
</evidence>
<comment type="caution">
    <text evidence="5">The sequence shown here is derived from an EMBL/GenBank/DDBJ whole genome shotgun (WGS) entry which is preliminary data.</text>
</comment>
<organism evidence="5 6">
    <name type="scientific">Candidatus Raymondbacteria bacterium RIFOXYD12_FULL_49_13</name>
    <dbReference type="NCBI Taxonomy" id="1817890"/>
    <lineage>
        <taxon>Bacteria</taxon>
        <taxon>Raymondiibacteriota</taxon>
    </lineage>
</organism>
<dbReference type="SUPFAM" id="SSF53448">
    <property type="entry name" value="Nucleotide-diphospho-sugar transferases"/>
    <property type="match status" value="1"/>
</dbReference>
<accession>A0A1F7F3M9</accession>
<dbReference type="PANTHER" id="PTHR43630">
    <property type="entry name" value="POLY-BETA-1,6-N-ACETYL-D-GLUCOSAMINE SYNTHASE"/>
    <property type="match status" value="1"/>
</dbReference>
<reference evidence="5 6" key="1">
    <citation type="journal article" date="2016" name="Nat. Commun.">
        <title>Thousands of microbial genomes shed light on interconnected biogeochemical processes in an aquifer system.</title>
        <authorList>
            <person name="Anantharaman K."/>
            <person name="Brown C.T."/>
            <person name="Hug L.A."/>
            <person name="Sharon I."/>
            <person name="Castelle C.J."/>
            <person name="Probst A.J."/>
            <person name="Thomas B.C."/>
            <person name="Singh A."/>
            <person name="Wilkins M.J."/>
            <person name="Karaoz U."/>
            <person name="Brodie E.L."/>
            <person name="Williams K.H."/>
            <person name="Hubbard S.S."/>
            <person name="Banfield J.F."/>
        </authorList>
    </citation>
    <scope>NUCLEOTIDE SEQUENCE [LARGE SCALE GENOMIC DNA]</scope>
</reference>
<protein>
    <submittedName>
        <fullName evidence="5">Uncharacterized protein</fullName>
    </submittedName>
</protein>
<keyword evidence="4" id="KW-1133">Transmembrane helix</keyword>
<keyword evidence="2" id="KW-0328">Glycosyltransferase</keyword>
<gene>
    <name evidence="5" type="ORF">A2519_02770</name>
</gene>
<dbReference type="AlphaFoldDB" id="A0A1F7F3M9"/>
<dbReference type="Pfam" id="PF13641">
    <property type="entry name" value="Glyco_tranf_2_3"/>
    <property type="match status" value="1"/>
</dbReference>
<keyword evidence="4" id="KW-0812">Transmembrane</keyword>
<dbReference type="CDD" id="cd06423">
    <property type="entry name" value="CESA_like"/>
    <property type="match status" value="1"/>
</dbReference>
<feature type="transmembrane region" description="Helical" evidence="4">
    <location>
        <begin position="12"/>
        <end position="36"/>
    </location>
</feature>
<keyword evidence="3" id="KW-0808">Transferase</keyword>
<proteinExistence type="inferred from homology"/>
<evidence type="ECO:0000256" key="2">
    <source>
        <dbReference type="ARBA" id="ARBA00022676"/>
    </source>
</evidence>
<comment type="similarity">
    <text evidence="1">Belongs to the glycosyltransferase 2 family.</text>
</comment>